<keyword evidence="3" id="KW-1185">Reference proteome</keyword>
<dbReference type="Pfam" id="PF09995">
    <property type="entry name" value="MPAB_Lcp_cat"/>
    <property type="match status" value="1"/>
</dbReference>
<protein>
    <submittedName>
        <fullName evidence="2">DUF2236 domain-containing protein</fullName>
    </submittedName>
</protein>
<dbReference type="RefSeq" id="WP_123224035.1">
    <property type="nucleotide sequence ID" value="NZ_RJSF01000043.1"/>
</dbReference>
<dbReference type="Proteomes" id="UP000279994">
    <property type="component" value="Unassembled WGS sequence"/>
</dbReference>
<organism evidence="2 3">
    <name type="scientific">Nocardioides pocheonensis</name>
    <dbReference type="NCBI Taxonomy" id="661485"/>
    <lineage>
        <taxon>Bacteria</taxon>
        <taxon>Bacillati</taxon>
        <taxon>Actinomycetota</taxon>
        <taxon>Actinomycetes</taxon>
        <taxon>Propionibacteriales</taxon>
        <taxon>Nocardioidaceae</taxon>
        <taxon>Nocardioides</taxon>
    </lineage>
</organism>
<evidence type="ECO:0000259" key="1">
    <source>
        <dbReference type="Pfam" id="PF09995"/>
    </source>
</evidence>
<feature type="domain" description="ER-bound oxygenase mpaB/mpaB'/Rubber oxygenase catalytic" evidence="1">
    <location>
        <begin position="27"/>
        <end position="243"/>
    </location>
</feature>
<sequence>MTASPAVPAPEQDPAWRPAVTLADLLHEVGLMLGSGSAVMYQLAVWGVGKGVAEHSTTMQRPVDRLRTTLTYVYVMGLGTDEERATVARMVNRAHGPVRGEGYSAFDPDLQLWVAATLAEVAREMWEKIAGPLDAATLEHLYREGWVYGTALQVKPEMWPPTRAEFEAYWERMQGEFRSDPQIQRYARALLSTKDAKWFVKPITPLISLVTRGNLSPAAREVLALPWSARDQRRYDRFWRVVRVVYPRVPRRIRALPARVAMAEVRWRMRTGRRVI</sequence>
<evidence type="ECO:0000313" key="3">
    <source>
        <dbReference type="Proteomes" id="UP000279994"/>
    </source>
</evidence>
<proteinExistence type="predicted"/>
<comment type="caution">
    <text evidence="2">The sequence shown here is derived from an EMBL/GenBank/DDBJ whole genome shotgun (WGS) entry which is preliminary data.</text>
</comment>
<gene>
    <name evidence="2" type="ORF">EFL26_16680</name>
</gene>
<evidence type="ECO:0000313" key="2">
    <source>
        <dbReference type="EMBL" id="RNM13061.1"/>
    </source>
</evidence>
<dbReference type="PANTHER" id="PTHR36151:SF3">
    <property type="entry name" value="ER-BOUND OXYGENASE MPAB_MPAB'_RUBBER OXYGENASE CATALYTIC DOMAIN-CONTAINING PROTEIN"/>
    <property type="match status" value="1"/>
</dbReference>
<dbReference type="OrthoDB" id="3422701at2"/>
<dbReference type="EMBL" id="RJSF01000043">
    <property type="protein sequence ID" value="RNM13061.1"/>
    <property type="molecule type" value="Genomic_DNA"/>
</dbReference>
<dbReference type="AlphaFoldDB" id="A0A3N0GKW1"/>
<dbReference type="InterPro" id="IPR018713">
    <property type="entry name" value="MPAB/Lcp_cat_dom"/>
</dbReference>
<dbReference type="GO" id="GO:0016491">
    <property type="term" value="F:oxidoreductase activity"/>
    <property type="evidence" value="ECO:0007669"/>
    <property type="project" value="InterPro"/>
</dbReference>
<dbReference type="PANTHER" id="PTHR36151">
    <property type="entry name" value="BLR2777 PROTEIN"/>
    <property type="match status" value="1"/>
</dbReference>
<reference evidence="2 3" key="1">
    <citation type="submission" date="2018-11" db="EMBL/GenBank/DDBJ databases">
        <authorList>
            <person name="Li F."/>
        </authorList>
    </citation>
    <scope>NUCLEOTIDE SEQUENCE [LARGE SCALE GENOMIC DNA]</scope>
    <source>
        <strain evidence="2 3">Gsoil 818</strain>
    </source>
</reference>
<accession>A0A3N0GKW1</accession>
<name>A0A3N0GKW1_9ACTN</name>